<organism evidence="1 2">
    <name type="scientific">Polyplax serrata</name>
    <name type="common">Common mouse louse</name>
    <dbReference type="NCBI Taxonomy" id="468196"/>
    <lineage>
        <taxon>Eukaryota</taxon>
        <taxon>Metazoa</taxon>
        <taxon>Ecdysozoa</taxon>
        <taxon>Arthropoda</taxon>
        <taxon>Hexapoda</taxon>
        <taxon>Insecta</taxon>
        <taxon>Pterygota</taxon>
        <taxon>Neoptera</taxon>
        <taxon>Paraneoptera</taxon>
        <taxon>Psocodea</taxon>
        <taxon>Troctomorpha</taxon>
        <taxon>Phthiraptera</taxon>
        <taxon>Anoplura</taxon>
        <taxon>Polyplacidae</taxon>
        <taxon>Polyplax</taxon>
    </lineage>
</organism>
<evidence type="ECO:0000313" key="1">
    <source>
        <dbReference type="EMBL" id="KAK6628765.1"/>
    </source>
</evidence>
<evidence type="ECO:0000313" key="2">
    <source>
        <dbReference type="Proteomes" id="UP001372834"/>
    </source>
</evidence>
<reference evidence="1 2" key="1">
    <citation type="submission" date="2023-10" db="EMBL/GenBank/DDBJ databases">
        <title>Genomes of two closely related lineages of the louse Polyplax serrata with different host specificities.</title>
        <authorList>
            <person name="Martinu J."/>
            <person name="Tarabai H."/>
            <person name="Stefka J."/>
            <person name="Hypsa V."/>
        </authorList>
    </citation>
    <scope>NUCLEOTIDE SEQUENCE [LARGE SCALE GENOMIC DNA]</scope>
    <source>
        <strain evidence="1">HR10_N</strain>
    </source>
</reference>
<dbReference type="EMBL" id="JAWJWE010000036">
    <property type="protein sequence ID" value="KAK6628765.1"/>
    <property type="molecule type" value="Genomic_DNA"/>
</dbReference>
<gene>
    <name evidence="1" type="ORF">RUM43_002581</name>
</gene>
<accession>A0AAN8P2F1</accession>
<comment type="caution">
    <text evidence="1">The sequence shown here is derived from an EMBL/GenBank/DDBJ whole genome shotgun (WGS) entry which is preliminary data.</text>
</comment>
<protein>
    <submittedName>
        <fullName evidence="1">Uncharacterized protein</fullName>
    </submittedName>
</protein>
<dbReference type="AlphaFoldDB" id="A0AAN8P2F1"/>
<sequence length="107" mass="12274">MECKVRCSGVPDGDEGGRVACCAPEKRREEQKSVRFAEIQEIWRKKTTEQFNSELMVAVLSQRSGWGNRPPYFNFKFRLLLSPGRELYLNAYVYVGVYSLVGGTTRM</sequence>
<dbReference type="Proteomes" id="UP001372834">
    <property type="component" value="Unassembled WGS sequence"/>
</dbReference>
<proteinExistence type="predicted"/>
<name>A0AAN8P2F1_POLSC</name>